<proteinExistence type="predicted"/>
<name>A0ACC0FQS0_9ERIC</name>
<evidence type="ECO:0000313" key="1">
    <source>
        <dbReference type="EMBL" id="KAI7991100.1"/>
    </source>
</evidence>
<comment type="caution">
    <text evidence="1">The sequence shown here is derived from an EMBL/GenBank/DDBJ whole genome shotgun (WGS) entry which is preliminary data.</text>
</comment>
<reference evidence="1 2" key="1">
    <citation type="journal article" date="2022" name="Plant J.">
        <title>Chromosome-level genome of Camellia lanceoleosa provides a valuable resource for understanding genome evolution and self-incompatibility.</title>
        <authorList>
            <person name="Gong W."/>
            <person name="Xiao S."/>
            <person name="Wang L."/>
            <person name="Liao Z."/>
            <person name="Chang Y."/>
            <person name="Mo W."/>
            <person name="Hu G."/>
            <person name="Li W."/>
            <person name="Zhao G."/>
            <person name="Zhu H."/>
            <person name="Hu X."/>
            <person name="Ji K."/>
            <person name="Xiang X."/>
            <person name="Song Q."/>
            <person name="Yuan D."/>
            <person name="Jin S."/>
            <person name="Zhang L."/>
        </authorList>
    </citation>
    <scope>NUCLEOTIDE SEQUENCE [LARGE SCALE GENOMIC DNA]</scope>
    <source>
        <strain evidence="1">SQ_2022a</strain>
    </source>
</reference>
<dbReference type="EMBL" id="CM045770">
    <property type="protein sequence ID" value="KAI7991100.1"/>
    <property type="molecule type" value="Genomic_DNA"/>
</dbReference>
<keyword evidence="1" id="KW-0067">ATP-binding</keyword>
<keyword evidence="1" id="KW-0547">Nucleotide-binding</keyword>
<keyword evidence="1" id="KW-0378">Hydrolase</keyword>
<accession>A0ACC0FQS0</accession>
<keyword evidence="1" id="KW-0347">Helicase</keyword>
<gene>
    <name evidence="1" type="ORF">LOK49_LG12G02182</name>
</gene>
<protein>
    <submittedName>
        <fullName evidence="1">Pre-mRNA-splicing factor ATP-dependent RNA helicase DEAH5</fullName>
    </submittedName>
</protein>
<evidence type="ECO:0000313" key="2">
    <source>
        <dbReference type="Proteomes" id="UP001060215"/>
    </source>
</evidence>
<keyword evidence="2" id="KW-1185">Reference proteome</keyword>
<sequence>MDEMEFTEAESNMNDLSSKVPSRSWMQLLMRKGSMKRKRVMRRMLKDTALPSKIGVFESGRVFESGSSSSVCSHKRAERSKGTKKKEQCLTLSRKISIVVGRPNAETDDERHLAQSLGELVYRYDMPDWKKDAFGKAPTFGQRSKLSIQDRRHNLPIYKLKNELIQCA</sequence>
<organism evidence="1 2">
    <name type="scientific">Camellia lanceoleosa</name>
    <dbReference type="NCBI Taxonomy" id="1840588"/>
    <lineage>
        <taxon>Eukaryota</taxon>
        <taxon>Viridiplantae</taxon>
        <taxon>Streptophyta</taxon>
        <taxon>Embryophyta</taxon>
        <taxon>Tracheophyta</taxon>
        <taxon>Spermatophyta</taxon>
        <taxon>Magnoliopsida</taxon>
        <taxon>eudicotyledons</taxon>
        <taxon>Gunneridae</taxon>
        <taxon>Pentapetalae</taxon>
        <taxon>asterids</taxon>
        <taxon>Ericales</taxon>
        <taxon>Theaceae</taxon>
        <taxon>Camellia</taxon>
    </lineage>
</organism>
<dbReference type="Proteomes" id="UP001060215">
    <property type="component" value="Chromosome 13"/>
</dbReference>